<gene>
    <name evidence="3" type="ORF">RDB_LOCUS55943</name>
</gene>
<reference evidence="3" key="1">
    <citation type="submission" date="2021-01" db="EMBL/GenBank/DDBJ databases">
        <authorList>
            <person name="Kaushik A."/>
        </authorList>
    </citation>
    <scope>NUCLEOTIDE SEQUENCE</scope>
    <source>
        <strain evidence="3">AG6-10EEA</strain>
    </source>
</reference>
<feature type="region of interest" description="Disordered" evidence="1">
    <location>
        <begin position="617"/>
        <end position="650"/>
    </location>
</feature>
<keyword evidence="2" id="KW-1133">Transmembrane helix</keyword>
<proteinExistence type="predicted"/>
<feature type="region of interest" description="Disordered" evidence="1">
    <location>
        <begin position="691"/>
        <end position="758"/>
    </location>
</feature>
<name>A0A8H3BHT4_9AGAM</name>
<accession>A0A8H3BHT4</accession>
<feature type="transmembrane region" description="Helical" evidence="2">
    <location>
        <begin position="6"/>
        <end position="24"/>
    </location>
</feature>
<keyword evidence="2" id="KW-0472">Membrane</keyword>
<dbReference type="Proteomes" id="UP000663853">
    <property type="component" value="Unassembled WGS sequence"/>
</dbReference>
<evidence type="ECO:0000256" key="1">
    <source>
        <dbReference type="SAM" id="MobiDB-lite"/>
    </source>
</evidence>
<sequence>MLLAIPIIAAVVASYFQFTLIRNVGYRVFQPLMWDALEDLKGIMRRRMPFWMRPISAAASRLGLPSPIPTNDSTVITNQTVVSTPPEVSISGFDNFPFELPAQKTYYFSALCGAFVLLCLAGSYVLLTSIVTPASKASPRDHQQEYAMDVKSETAVHPVVHPSVPQIITLESVSGLISSKALAVDSADSAPSALGVSGPVNMRMPMAPIVPESHLELPIIGSTLPPASASESTWEELRVPSPTGSPDVEDPDLSRYWHREVVIMEGFPYDPVRARTGLRRRVRQDTTGRGLCATGSSRATEVDTGAIRSTPSGLPVIREESPNSQMPVIPQIIVEEYQKSSNASMVDGSTCPERSAKCPLETRSPQDAPVVLHPVADVSTRGGMAINESTTGQTKDISGGLDAGISAVYDSTGSSTLEATEHPESLVGGTPDLLQIQIDLRDLERNLARGSTASATWVGFVALRDSLVRFCSDPTARNGPSQGSAGGTAYSIMEDIDDFLPVSLPVHANAWANDSVHSLEPLAPTDSTSMTPDASEQDVVHAFAYSERERLRTFSNSSTSLGWMSQRSGSTHPDTPLITPSNSVPHVSQPDEPSCLEDPANISSPSMDFIFEDQLSQTTSPAPSTEYGSPLEGATGLDSFADIQPSGSASTLHHCSEAQMLQSFLDDRTYAEVAGVPSEIESARATLSLRRWRIPRPGPQRPQPNSPSPSRSGRSAPDVNTANWAGHGTANSMWARGPDPNSRGFESRRGRARRAQPV</sequence>
<feature type="region of interest" description="Disordered" evidence="1">
    <location>
        <begin position="289"/>
        <end position="322"/>
    </location>
</feature>
<comment type="caution">
    <text evidence="3">The sequence shown here is derived from an EMBL/GenBank/DDBJ whole genome shotgun (WGS) entry which is preliminary data.</text>
</comment>
<feature type="compositionally biased region" description="Polar residues" evidence="1">
    <location>
        <begin position="617"/>
        <end position="627"/>
    </location>
</feature>
<dbReference type="EMBL" id="CAJMXA010001258">
    <property type="protein sequence ID" value="CAE6456371.1"/>
    <property type="molecule type" value="Genomic_DNA"/>
</dbReference>
<protein>
    <recommendedName>
        <fullName evidence="5">Transmembrane protein</fullName>
    </recommendedName>
</protein>
<evidence type="ECO:0008006" key="5">
    <source>
        <dbReference type="Google" id="ProtNLM"/>
    </source>
</evidence>
<feature type="transmembrane region" description="Helical" evidence="2">
    <location>
        <begin position="106"/>
        <end position="127"/>
    </location>
</feature>
<evidence type="ECO:0000256" key="2">
    <source>
        <dbReference type="SAM" id="Phobius"/>
    </source>
</evidence>
<organism evidence="3 4">
    <name type="scientific">Rhizoctonia solani</name>
    <dbReference type="NCBI Taxonomy" id="456999"/>
    <lineage>
        <taxon>Eukaryota</taxon>
        <taxon>Fungi</taxon>
        <taxon>Dikarya</taxon>
        <taxon>Basidiomycota</taxon>
        <taxon>Agaricomycotina</taxon>
        <taxon>Agaricomycetes</taxon>
        <taxon>Cantharellales</taxon>
        <taxon>Ceratobasidiaceae</taxon>
        <taxon>Rhizoctonia</taxon>
    </lineage>
</organism>
<dbReference type="AlphaFoldDB" id="A0A8H3BHT4"/>
<keyword evidence="2" id="KW-0812">Transmembrane</keyword>
<feature type="compositionally biased region" description="Pro residues" evidence="1">
    <location>
        <begin position="696"/>
        <end position="707"/>
    </location>
</feature>
<evidence type="ECO:0000313" key="4">
    <source>
        <dbReference type="Proteomes" id="UP000663853"/>
    </source>
</evidence>
<evidence type="ECO:0000313" key="3">
    <source>
        <dbReference type="EMBL" id="CAE6456371.1"/>
    </source>
</evidence>